<gene>
    <name evidence="4" type="ORF">OSC50_24100</name>
</gene>
<feature type="signal peptide" evidence="1">
    <location>
        <begin position="1"/>
        <end position="22"/>
    </location>
</feature>
<dbReference type="RefSeq" id="WP_266245300.1">
    <property type="nucleotide sequence ID" value="NZ_CP112866.1"/>
</dbReference>
<organism evidence="4 5">
    <name type="scientific">Pseudomonas quebecensis</name>
    <dbReference type="NCBI Taxonomy" id="2995174"/>
    <lineage>
        <taxon>Bacteria</taxon>
        <taxon>Pseudomonadati</taxon>
        <taxon>Pseudomonadota</taxon>
        <taxon>Gammaproteobacteria</taxon>
        <taxon>Pseudomonadales</taxon>
        <taxon>Pseudomonadaceae</taxon>
        <taxon>Pseudomonas</taxon>
    </lineage>
</organism>
<protein>
    <submittedName>
        <fullName evidence="4">DUF4105 domain-containing protein</fullName>
    </submittedName>
</protein>
<feature type="domain" description="Lnb N-terminal periplasmic" evidence="2">
    <location>
        <begin position="273"/>
        <end position="429"/>
    </location>
</feature>
<dbReference type="EMBL" id="CP112866">
    <property type="protein sequence ID" value="UZW18418.1"/>
    <property type="molecule type" value="Genomic_DNA"/>
</dbReference>
<dbReference type="Pfam" id="PF13387">
    <property type="entry name" value="Lnb_N"/>
    <property type="match status" value="1"/>
</dbReference>
<feature type="chain" id="PRO_5045386621" evidence="1">
    <location>
        <begin position="23"/>
        <end position="653"/>
    </location>
</feature>
<reference evidence="4" key="1">
    <citation type="submission" date="2022-11" db="EMBL/GenBank/DDBJ databases">
        <title>Taxonomic description of a new Pseudomonas species.</title>
        <authorList>
            <person name="Tambong J.T."/>
        </authorList>
    </citation>
    <scope>NUCLEOTIDE SEQUENCE</scope>
    <source>
        <strain evidence="4">S1Bt42</strain>
    </source>
</reference>
<feature type="domain" description="DUF7844" evidence="3">
    <location>
        <begin position="25"/>
        <end position="252"/>
    </location>
</feature>
<keyword evidence="1" id="KW-0732">Signal</keyword>
<dbReference type="InterPro" id="IPR057166">
    <property type="entry name" value="DUF7844"/>
</dbReference>
<accession>A0ABY6QHV7</accession>
<dbReference type="InterPro" id="IPR025178">
    <property type="entry name" value="Lnb_N"/>
</dbReference>
<sequence>MRRLAAWLLAGTVLLCTGAAQASLQLRLKSDGLSPAEQQASQALLDEAMRALPPRFIEQLDRRIDVGWTDKMPGNAYGQASLVSELDLNRNLLTSLTDGSAAARQTNRPHGTVRREMLATVLHELTHIYDRARLWSKDERALIQRCSRQNSITGVIGLPDQCRGQNDRRFTLSDDPRLLDLAGWPQYVGRRGEREQHNRQVVRSPDLYETTSPLEFVAVNMEYFLLDPSYACRRPALFRYYRDHFGWAPPGQDACAKTYAFLNAGNDFAKTPLGHIDPERVYQIDYLLAEANQNLVSRWGHSMLRLVICAPGRPRGPDCRLDLDQHLVLSYRAFVGDVQLSSWDGLVGKYPSRLFVLPLAQVIDEYTKTELRGLASVPLKLSRQEINETVEHAAEMHWSYDGNYFFLSNNCAVESLKLLRSGSANPQLTGLDNITPNGLLEVLQARGLADTSVLDDKREALRLGYHFDSFRERYQAMFDVLRKHLPIKQTQVEDWLALDAAQRRQWFDQADLRTSAALLLLEQASFRKQLMLAQDEVKQRYLGARELKNGGMEKANATLQKILANSGFLSRPAELLGAGGYGLPQPSEAERLESESAERQKQLQSLTGELDKEVRALLEPSRAAEIAACEANLKQVGEHLRKLHKAAGGLELP</sequence>
<proteinExistence type="predicted"/>
<evidence type="ECO:0000256" key="1">
    <source>
        <dbReference type="SAM" id="SignalP"/>
    </source>
</evidence>
<evidence type="ECO:0000313" key="4">
    <source>
        <dbReference type="EMBL" id="UZW18418.1"/>
    </source>
</evidence>
<dbReference type="Proteomes" id="UP001164116">
    <property type="component" value="Chromosome"/>
</dbReference>
<evidence type="ECO:0000259" key="3">
    <source>
        <dbReference type="Pfam" id="PF25226"/>
    </source>
</evidence>
<evidence type="ECO:0000313" key="5">
    <source>
        <dbReference type="Proteomes" id="UP001164116"/>
    </source>
</evidence>
<evidence type="ECO:0000259" key="2">
    <source>
        <dbReference type="Pfam" id="PF13387"/>
    </source>
</evidence>
<name>A0ABY6QHV7_9PSED</name>
<dbReference type="Pfam" id="PF25226">
    <property type="entry name" value="DUF7844"/>
    <property type="match status" value="1"/>
</dbReference>
<keyword evidence="5" id="KW-1185">Reference proteome</keyword>